<reference evidence="1" key="1">
    <citation type="journal article" date="2024" name="J. Gen. Virol.">
        <title>Novel phages of Pseudomonas syringae unveil numerous potential auxiliary metabolic genes.</title>
        <authorList>
            <person name="Feltin C."/>
            <person name="Garneau J.R."/>
            <person name="Morris C.E."/>
            <person name="Berard A."/>
            <person name="Torres-Barcelo C."/>
        </authorList>
    </citation>
    <scope>NUCLEOTIDE SEQUENCE</scope>
</reference>
<organism evidence="1">
    <name type="scientific">Pseudomonas phage Cygsa01</name>
    <dbReference type="NCBI Taxonomy" id="3138529"/>
    <lineage>
        <taxon>Viruses</taxon>
    </lineage>
</organism>
<gene>
    <name evidence="1" type="ORF">Cygsa01_00059</name>
</gene>
<accession>A0AAU6W368</accession>
<evidence type="ECO:0000313" key="1">
    <source>
        <dbReference type="EMBL" id="XAI71105.1"/>
    </source>
</evidence>
<protein>
    <submittedName>
        <fullName evidence="1">Uncharacterized protein</fullName>
    </submittedName>
</protein>
<dbReference type="EMBL" id="PP179332">
    <property type="protein sequence ID" value="XAI71105.1"/>
    <property type="molecule type" value="Genomic_DNA"/>
</dbReference>
<proteinExistence type="predicted"/>
<sequence length="132" mass="15052">MQQKHTIAAEYPAYVVKNRAEIDGVLWITVEDKLCLANDHMSHFQAGSVVRYAQQYDECPITAVKRAQERGHATHWINSLSASITSHKRERESYICVSVGQTVRFEGQHFIITAEPNRNLGLKPHSLLKEHN</sequence>
<name>A0AAU6W368_9VIRU</name>